<reference evidence="3" key="1">
    <citation type="submission" date="2017-04" db="EMBL/GenBank/DDBJ databases">
        <authorList>
            <person name="Varghese N."/>
            <person name="Submissions S."/>
        </authorList>
    </citation>
    <scope>NUCLEOTIDE SEQUENCE [LARGE SCALE GENOMIC DNA]</scope>
    <source>
        <strain evidence="3">Dd16</strain>
    </source>
</reference>
<keyword evidence="1" id="KW-1133">Transmembrane helix</keyword>
<gene>
    <name evidence="2" type="ORF">SAMN06295910_0829</name>
</gene>
<name>A0A1X7G0I5_9SPHN</name>
<organism evidence="2 3">
    <name type="scientific">Allosphingosinicella indica</name>
    <dbReference type="NCBI Taxonomy" id="941907"/>
    <lineage>
        <taxon>Bacteria</taxon>
        <taxon>Pseudomonadati</taxon>
        <taxon>Pseudomonadota</taxon>
        <taxon>Alphaproteobacteria</taxon>
        <taxon>Sphingomonadales</taxon>
        <taxon>Sphingomonadaceae</taxon>
        <taxon>Allosphingosinicella</taxon>
    </lineage>
</organism>
<dbReference type="EMBL" id="LT840185">
    <property type="protein sequence ID" value="SMF61829.1"/>
    <property type="molecule type" value="Genomic_DNA"/>
</dbReference>
<protein>
    <submittedName>
        <fullName evidence="2">Uncharacterized protein</fullName>
    </submittedName>
</protein>
<keyword evidence="1" id="KW-0472">Membrane</keyword>
<accession>A0A1X7G0I5</accession>
<feature type="transmembrane region" description="Helical" evidence="1">
    <location>
        <begin position="64"/>
        <end position="87"/>
    </location>
</feature>
<dbReference type="AlphaFoldDB" id="A0A1X7G0I5"/>
<proteinExistence type="predicted"/>
<feature type="transmembrane region" description="Helical" evidence="1">
    <location>
        <begin position="33"/>
        <end position="52"/>
    </location>
</feature>
<evidence type="ECO:0000313" key="2">
    <source>
        <dbReference type="EMBL" id="SMF61829.1"/>
    </source>
</evidence>
<keyword evidence="3" id="KW-1185">Reference proteome</keyword>
<evidence type="ECO:0000313" key="3">
    <source>
        <dbReference type="Proteomes" id="UP000192934"/>
    </source>
</evidence>
<dbReference type="STRING" id="941907.SAMN06295910_0829"/>
<sequence>MRARHMASMPQHDPIPRRDLERTAIAWTRYKRLMRWMALAAATCAILALAWLKSTGSPLPIHMVIATIAGVGFSVLLGTGLMGLVYFSNNSGHDDAATTRKNEDDV</sequence>
<dbReference type="Proteomes" id="UP000192934">
    <property type="component" value="Chromosome I"/>
</dbReference>
<keyword evidence="1" id="KW-0812">Transmembrane</keyword>
<evidence type="ECO:0000256" key="1">
    <source>
        <dbReference type="SAM" id="Phobius"/>
    </source>
</evidence>